<dbReference type="Gene3D" id="1.10.10.60">
    <property type="entry name" value="Homeodomain-like"/>
    <property type="match status" value="1"/>
</dbReference>
<evidence type="ECO:0000259" key="2">
    <source>
        <dbReference type="PROSITE" id="PS01124"/>
    </source>
</evidence>
<evidence type="ECO:0000256" key="1">
    <source>
        <dbReference type="SAM" id="MobiDB-lite"/>
    </source>
</evidence>
<dbReference type="EMBL" id="CP031357">
    <property type="protein sequence ID" value="AXK41351.1"/>
    <property type="molecule type" value="Genomic_DNA"/>
</dbReference>
<gene>
    <name evidence="3" type="ORF">DVR09_02510</name>
</gene>
<dbReference type="Proteomes" id="UP000254508">
    <property type="component" value="Chromosome"/>
</dbReference>
<feature type="compositionally biased region" description="Basic and acidic residues" evidence="1">
    <location>
        <begin position="298"/>
        <end position="307"/>
    </location>
</feature>
<reference evidence="4" key="1">
    <citation type="submission" date="2018-07" db="EMBL/GenBank/DDBJ databases">
        <title>Genome sequence of Erythrobacter strain YH-07, an antagonistic bacterium isolated from Yellow Sea.</title>
        <authorList>
            <person name="Tang T."/>
            <person name="Liu Q."/>
            <person name="Sun X."/>
        </authorList>
    </citation>
    <scope>NUCLEOTIDE SEQUENCE [LARGE SCALE GENOMIC DNA]</scope>
    <source>
        <strain evidence="4">YH-07</strain>
    </source>
</reference>
<dbReference type="SMART" id="SM00342">
    <property type="entry name" value="HTH_ARAC"/>
    <property type="match status" value="1"/>
</dbReference>
<evidence type="ECO:0000313" key="4">
    <source>
        <dbReference type="Proteomes" id="UP000254508"/>
    </source>
</evidence>
<feature type="domain" description="HTH araC/xylS-type" evidence="2">
    <location>
        <begin position="167"/>
        <end position="271"/>
    </location>
</feature>
<name>A0A345YBP9_9SPHN</name>
<evidence type="ECO:0000313" key="3">
    <source>
        <dbReference type="EMBL" id="AXK41351.1"/>
    </source>
</evidence>
<dbReference type="OrthoDB" id="323290at2"/>
<dbReference type="InterPro" id="IPR018060">
    <property type="entry name" value="HTH_AraC"/>
</dbReference>
<feature type="region of interest" description="Disordered" evidence="1">
    <location>
        <begin position="287"/>
        <end position="307"/>
    </location>
</feature>
<dbReference type="PROSITE" id="PS01124">
    <property type="entry name" value="HTH_ARAC_FAMILY_2"/>
    <property type="match status" value="1"/>
</dbReference>
<dbReference type="GO" id="GO:0043565">
    <property type="term" value="F:sequence-specific DNA binding"/>
    <property type="evidence" value="ECO:0007669"/>
    <property type="project" value="InterPro"/>
</dbReference>
<keyword evidence="4" id="KW-1185">Reference proteome</keyword>
<dbReference type="KEGG" id="err:DVR09_02510"/>
<sequence length="307" mass="34029">MSGLPGDDASQFFEFVAAPPELAPYLNSLYIWRSPDDQLDDVLPAYSGQMVVFAQGLGRMQFDGDDVGETSGAFFLAPLCQARHFSVSGPATLFGVSLNFRGWAALSGLSVHDYHDCFLEPGMVLGAGLADEFGALAEQWRTDQLDDEGLLDAMCDIVRRGISQLPEQHLAVIDRTLEWLSSSFKPDLDDLYERLPYSKRQSQRLVAQFFGQSPVRLVRRYRAVRAATLLSIPQLPEELEAEIREAFYDQAHLIKEIRFFTGRTPKRLQPDAGSPINDMLGPDGYSSVDLFGSGEAEQLGRDPLADS</sequence>
<dbReference type="RefSeq" id="WP_115415539.1">
    <property type="nucleotide sequence ID" value="NZ_CP031357.1"/>
</dbReference>
<organism evidence="3 4">
    <name type="scientific">Erythrobacter aureus</name>
    <dbReference type="NCBI Taxonomy" id="2182384"/>
    <lineage>
        <taxon>Bacteria</taxon>
        <taxon>Pseudomonadati</taxon>
        <taxon>Pseudomonadota</taxon>
        <taxon>Alphaproteobacteria</taxon>
        <taxon>Sphingomonadales</taxon>
        <taxon>Erythrobacteraceae</taxon>
        <taxon>Erythrobacter/Porphyrobacter group</taxon>
        <taxon>Erythrobacter</taxon>
    </lineage>
</organism>
<proteinExistence type="predicted"/>
<accession>A0A345YBP9</accession>
<dbReference type="AlphaFoldDB" id="A0A345YBP9"/>
<dbReference type="GO" id="GO:0003700">
    <property type="term" value="F:DNA-binding transcription factor activity"/>
    <property type="evidence" value="ECO:0007669"/>
    <property type="project" value="InterPro"/>
</dbReference>
<protein>
    <recommendedName>
        <fullName evidence="2">HTH araC/xylS-type domain-containing protein</fullName>
    </recommendedName>
</protein>